<dbReference type="AlphaFoldDB" id="A0A2K5LQA3"/>
<dbReference type="Bgee" id="ENSCATG00000031540">
    <property type="expression patterns" value="Expressed in pituitary gland and 11 other cell types or tissues"/>
</dbReference>
<gene>
    <name evidence="1" type="primary">STARD6</name>
</gene>
<evidence type="ECO:0000313" key="2">
    <source>
        <dbReference type="Proteomes" id="UP000233060"/>
    </source>
</evidence>
<name>A0A2K5LQA3_CERAT</name>
<sequence length="75" mass="8380">MDYKAIAQKTVQEVLGYTQDTSGWKVVKISVQWCAPIVPTTQEAEPGGLLEHRSLRLSCTMIVPVNSHYTTDWAT</sequence>
<keyword evidence="2" id="KW-1185">Reference proteome</keyword>
<evidence type="ECO:0000313" key="1">
    <source>
        <dbReference type="Ensembl" id="ENSCATP00000015121.1"/>
    </source>
</evidence>
<reference evidence="1" key="1">
    <citation type="submission" date="2025-08" db="UniProtKB">
        <authorList>
            <consortium name="Ensembl"/>
        </authorList>
    </citation>
    <scope>IDENTIFICATION</scope>
</reference>
<organism evidence="1 2">
    <name type="scientific">Cercocebus atys</name>
    <name type="common">Sooty mangabey</name>
    <name type="synonym">Cercocebus torquatus atys</name>
    <dbReference type="NCBI Taxonomy" id="9531"/>
    <lineage>
        <taxon>Eukaryota</taxon>
        <taxon>Metazoa</taxon>
        <taxon>Chordata</taxon>
        <taxon>Craniata</taxon>
        <taxon>Vertebrata</taxon>
        <taxon>Euteleostomi</taxon>
        <taxon>Mammalia</taxon>
        <taxon>Eutheria</taxon>
        <taxon>Euarchontoglires</taxon>
        <taxon>Primates</taxon>
        <taxon>Haplorrhini</taxon>
        <taxon>Catarrhini</taxon>
        <taxon>Cercopithecidae</taxon>
        <taxon>Cercopithecinae</taxon>
        <taxon>Cercocebus</taxon>
    </lineage>
</organism>
<dbReference type="Proteomes" id="UP000233060">
    <property type="component" value="Unassembled WGS sequence"/>
</dbReference>
<proteinExistence type="predicted"/>
<dbReference type="Ensembl" id="ENSCATT00000039270.1">
    <property type="protein sequence ID" value="ENSCATP00000015121.1"/>
    <property type="gene ID" value="ENSCATG00000031540.1"/>
</dbReference>
<protein>
    <submittedName>
        <fullName evidence="1">StAR related lipid transfer domain containing 6</fullName>
    </submittedName>
</protein>
<reference evidence="1" key="2">
    <citation type="submission" date="2025-09" db="UniProtKB">
        <authorList>
            <consortium name="Ensembl"/>
        </authorList>
    </citation>
    <scope>IDENTIFICATION</scope>
</reference>
<accession>A0A2K5LQA3</accession>
<dbReference type="GeneTree" id="ENSGT00940000161788"/>